<accession>A0A2U1E2Z2</accession>
<dbReference type="AlphaFoldDB" id="A0A2U1E2Z2"/>
<organism evidence="1 2">
    <name type="scientific">Ezakiella coagulans</name>
    <dbReference type="NCBI Taxonomy" id="46507"/>
    <lineage>
        <taxon>Bacteria</taxon>
        <taxon>Bacillati</taxon>
        <taxon>Bacillota</taxon>
        <taxon>Tissierellia</taxon>
        <taxon>Ezakiella</taxon>
    </lineage>
</organism>
<dbReference type="Proteomes" id="UP000245793">
    <property type="component" value="Unassembled WGS sequence"/>
</dbReference>
<name>A0A2U1E2Z2_9FIRM</name>
<comment type="caution">
    <text evidence="1">The sequence shown here is derived from an EMBL/GenBank/DDBJ whole genome shotgun (WGS) entry which is preliminary data.</text>
</comment>
<reference evidence="1 2" key="1">
    <citation type="submission" date="2018-04" db="EMBL/GenBank/DDBJ databases">
        <title>Genomic Encyclopedia of Type Strains, Phase IV (KMG-IV): sequencing the most valuable type-strain genomes for metagenomic binning, comparative biology and taxonomic classification.</title>
        <authorList>
            <person name="Goeker M."/>
        </authorList>
    </citation>
    <scope>NUCLEOTIDE SEQUENCE [LARGE SCALE GENOMIC DNA]</scope>
    <source>
        <strain evidence="1 2">DSM 20705</strain>
    </source>
</reference>
<evidence type="ECO:0000313" key="1">
    <source>
        <dbReference type="EMBL" id="PVY94316.1"/>
    </source>
</evidence>
<sequence>MERLKSIVLSVLVLLSIFLSYELLFKDNVRENEAIKVDDKNVISYKRLYSTNPNKELLDAIPSDDLSDFVAKVISNSKSFRDEDEDILDFKKLSESRDKSPLMHRGYLAISGFEIPVKLLNLSVDSRIGDVPFESFNKFFIDNQEKRLYIKTDVGMKSAEFDVEFHTKEFKNSILFDKFFVPESTKGVNAFSVVQNPISSFSKKDRQNFAEKFLGTKNIYEINERYSYIYSSETASIEIKKNGDIVYLRSPGPGKMNSNLFDSLVAFKNFIKTSLLSFSDYRILSIENIQNNGFKIVFCQGKLPHYLKDGEFYEAEIKNNRITYFKYNSVTVKAYMEVSRKPEIGAYKAAFLKGDDAFFMYNGQNTGNINVVELR</sequence>
<protein>
    <submittedName>
        <fullName evidence="1">Uncharacterized protein</fullName>
    </submittedName>
</protein>
<proteinExistence type="predicted"/>
<dbReference type="EMBL" id="QEKV01000005">
    <property type="protein sequence ID" value="PVY94316.1"/>
    <property type="molecule type" value="Genomic_DNA"/>
</dbReference>
<keyword evidence="2" id="KW-1185">Reference proteome</keyword>
<evidence type="ECO:0000313" key="2">
    <source>
        <dbReference type="Proteomes" id="UP000245793"/>
    </source>
</evidence>
<dbReference type="RefSeq" id="WP_116480108.1">
    <property type="nucleotide sequence ID" value="NZ_QEKV01000005.1"/>
</dbReference>
<gene>
    <name evidence="1" type="ORF">C7381_10516</name>
</gene>